<keyword evidence="3" id="KW-0812">Transmembrane</keyword>
<dbReference type="Pfam" id="PF00515">
    <property type="entry name" value="TPR_1"/>
    <property type="match status" value="1"/>
</dbReference>
<dbReference type="SUPFAM" id="SSF48452">
    <property type="entry name" value="TPR-like"/>
    <property type="match status" value="1"/>
</dbReference>
<dbReference type="InterPro" id="IPR050768">
    <property type="entry name" value="UPF0353/GerABKA_families"/>
</dbReference>
<evidence type="ECO:0000259" key="4">
    <source>
        <dbReference type="PROSITE" id="PS50234"/>
    </source>
</evidence>
<dbReference type="InterPro" id="IPR011990">
    <property type="entry name" value="TPR-like_helical_dom_sf"/>
</dbReference>
<dbReference type="PANTHER" id="PTHR22550:SF14">
    <property type="entry name" value="VWFA DOMAIN-CONTAINING PROTEIN"/>
    <property type="match status" value="1"/>
</dbReference>
<feature type="domain" description="VWFA" evidence="4">
    <location>
        <begin position="95"/>
        <end position="294"/>
    </location>
</feature>
<sequence length="643" mass="70563">MNLLADFHLLRPLALLALLPLLLAFIGVWLSKRTGSGWQHFIAANLLPYLSENKINTGSRVMLSSLGLFWLLGCIALAGPTWQQAPSEVHQNTDALVVMLDLSPSMVGNDVKPSRLIRARLKIAELLKQRNEGDTALIAYADQAHVVTPLTEDTETIAALLPALHPRMMPAAGSRVETAIDRAVKMLSDAGYSAGSLLLITDGVAQTAETAITNSLANENYRLSILGIGSDKPVPIPAGNGGFMRDSQGNVITTSLHSGRLQRLARTTGGRYATATFNTSDLEYLLAPKLDLSLDQHRLSDNKMDTWLDRGPWLVLAMLPLALLAFRRGVLVLLLITTTCLLEVPTVQAAPSLADNLLLTPNQRGAKALANDQAERAAQEFTDPAWRGTAQYRAGQYEQAAQTFATLDTAQAHYNRGNALAQQGKLDEASAAYDKALQLQPDMQDAAANKALVEQLKQQQQQQNNQESSEQNDSDQADQDKKQQQNQPSTGQSSSGNEETENNQNQGQQNSSSAAGNQPQDDNQPSASQQEQGQSSSSSGNQQERAQASDASSSEAQTAEQQQASLDREKENDQTQEQQLAELEQPMTAEEQEKRQAQEQWLRKIPDDPSGLLRNKFQHEYRKNRIERQFQGLNDFGNEEQRW</sequence>
<keyword evidence="6" id="KW-1185">Reference proteome</keyword>
<dbReference type="InterPro" id="IPR002035">
    <property type="entry name" value="VWF_A"/>
</dbReference>
<name>A0ABU4S0L5_9GAMM</name>
<dbReference type="SMART" id="SM00028">
    <property type="entry name" value="TPR"/>
    <property type="match status" value="1"/>
</dbReference>
<comment type="caution">
    <text evidence="5">The sequence shown here is derived from an EMBL/GenBank/DDBJ whole genome shotgun (WGS) entry which is preliminary data.</text>
</comment>
<keyword evidence="3" id="KW-1133">Transmembrane helix</keyword>
<protein>
    <submittedName>
        <fullName evidence="5">VWA domain-containing protein</fullName>
    </submittedName>
</protein>
<feature type="compositionally biased region" description="Low complexity" evidence="2">
    <location>
        <begin position="484"/>
        <end position="565"/>
    </location>
</feature>
<keyword evidence="1" id="KW-0802">TPR repeat</keyword>
<feature type="transmembrane region" description="Helical" evidence="3">
    <location>
        <begin position="12"/>
        <end position="30"/>
    </location>
</feature>
<dbReference type="InterPro" id="IPR019734">
    <property type="entry name" value="TPR_rpt"/>
</dbReference>
<dbReference type="Gene3D" id="1.25.40.10">
    <property type="entry name" value="Tetratricopeptide repeat domain"/>
    <property type="match status" value="1"/>
</dbReference>
<dbReference type="InterPro" id="IPR036465">
    <property type="entry name" value="vWFA_dom_sf"/>
</dbReference>
<dbReference type="Proteomes" id="UP001273505">
    <property type="component" value="Unassembled WGS sequence"/>
</dbReference>
<dbReference type="EMBL" id="JAXAFO010000011">
    <property type="protein sequence ID" value="MDX6849408.1"/>
    <property type="molecule type" value="Genomic_DNA"/>
</dbReference>
<evidence type="ECO:0000256" key="1">
    <source>
        <dbReference type="PROSITE-ProRule" id="PRU00339"/>
    </source>
</evidence>
<feature type="repeat" description="TPR" evidence="1">
    <location>
        <begin position="410"/>
        <end position="443"/>
    </location>
</feature>
<evidence type="ECO:0000313" key="6">
    <source>
        <dbReference type="Proteomes" id="UP001273505"/>
    </source>
</evidence>
<dbReference type="PROSITE" id="PS50005">
    <property type="entry name" value="TPR"/>
    <property type="match status" value="1"/>
</dbReference>
<dbReference type="SMART" id="SM00327">
    <property type="entry name" value="VWA"/>
    <property type="match status" value="1"/>
</dbReference>
<feature type="compositionally biased region" description="Low complexity" evidence="2">
    <location>
        <begin position="575"/>
        <end position="585"/>
    </location>
</feature>
<dbReference type="Gene3D" id="3.40.50.410">
    <property type="entry name" value="von Willebrand factor, type A domain"/>
    <property type="match status" value="1"/>
</dbReference>
<dbReference type="PROSITE" id="PS50234">
    <property type="entry name" value="VWFA"/>
    <property type="match status" value="1"/>
</dbReference>
<dbReference type="PROSITE" id="PS50293">
    <property type="entry name" value="TPR_REGION"/>
    <property type="match status" value="1"/>
</dbReference>
<feature type="region of interest" description="Disordered" evidence="2">
    <location>
        <begin position="453"/>
        <end position="614"/>
    </location>
</feature>
<feature type="compositionally biased region" description="Basic and acidic residues" evidence="2">
    <location>
        <begin position="591"/>
        <end position="607"/>
    </location>
</feature>
<evidence type="ECO:0000313" key="5">
    <source>
        <dbReference type="EMBL" id="MDX6849408.1"/>
    </source>
</evidence>
<gene>
    <name evidence="5" type="ORF">SCD92_08555</name>
</gene>
<dbReference type="RefSeq" id="WP_302721987.1">
    <property type="nucleotide sequence ID" value="NZ_JAULRU010000418.1"/>
</dbReference>
<accession>A0ABU4S0L5</accession>
<feature type="compositionally biased region" description="Low complexity" evidence="2">
    <location>
        <begin position="454"/>
        <end position="469"/>
    </location>
</feature>
<keyword evidence="3" id="KW-0472">Membrane</keyword>
<organism evidence="5 6">
    <name type="scientific">Gilvimarinus gilvus</name>
    <dbReference type="NCBI Taxonomy" id="3058038"/>
    <lineage>
        <taxon>Bacteria</taxon>
        <taxon>Pseudomonadati</taxon>
        <taxon>Pseudomonadota</taxon>
        <taxon>Gammaproteobacteria</taxon>
        <taxon>Cellvibrionales</taxon>
        <taxon>Cellvibrionaceae</taxon>
        <taxon>Gilvimarinus</taxon>
    </lineage>
</organism>
<evidence type="ECO:0000256" key="2">
    <source>
        <dbReference type="SAM" id="MobiDB-lite"/>
    </source>
</evidence>
<proteinExistence type="predicted"/>
<evidence type="ECO:0000256" key="3">
    <source>
        <dbReference type="SAM" id="Phobius"/>
    </source>
</evidence>
<dbReference type="Pfam" id="PF13519">
    <property type="entry name" value="VWA_2"/>
    <property type="match status" value="1"/>
</dbReference>
<reference evidence="5 6" key="1">
    <citation type="submission" date="2023-11" db="EMBL/GenBank/DDBJ databases">
        <title>Gilvimarinus fulvus sp. nov., isolated from the surface of Kelp.</title>
        <authorList>
            <person name="Sun Y.Y."/>
            <person name="Gong Y."/>
            <person name="Du Z.J."/>
        </authorList>
    </citation>
    <scope>NUCLEOTIDE SEQUENCE [LARGE SCALE GENOMIC DNA]</scope>
    <source>
        <strain evidence="5 6">SDUM040013</strain>
    </source>
</reference>
<dbReference type="PANTHER" id="PTHR22550">
    <property type="entry name" value="SPORE GERMINATION PROTEIN"/>
    <property type="match status" value="1"/>
</dbReference>
<dbReference type="SUPFAM" id="SSF53300">
    <property type="entry name" value="vWA-like"/>
    <property type="match status" value="1"/>
</dbReference>